<organism evidence="2 3">
    <name type="scientific">Brassica rapa subsp. trilocularis</name>
    <dbReference type="NCBI Taxonomy" id="1813537"/>
    <lineage>
        <taxon>Eukaryota</taxon>
        <taxon>Viridiplantae</taxon>
        <taxon>Streptophyta</taxon>
        <taxon>Embryophyta</taxon>
        <taxon>Tracheophyta</taxon>
        <taxon>Spermatophyta</taxon>
        <taxon>Magnoliopsida</taxon>
        <taxon>eudicotyledons</taxon>
        <taxon>Gunneridae</taxon>
        <taxon>Pentapetalae</taxon>
        <taxon>rosids</taxon>
        <taxon>malvids</taxon>
        <taxon>Brassicales</taxon>
        <taxon>Brassicaceae</taxon>
        <taxon>Brassiceae</taxon>
        <taxon>Brassica</taxon>
    </lineage>
</organism>
<protein>
    <submittedName>
        <fullName evidence="2">Uncharacterized protein</fullName>
    </submittedName>
</protein>
<name>A0ABQ7NXA5_BRACM</name>
<reference evidence="2 3" key="1">
    <citation type="submission" date="2021-03" db="EMBL/GenBank/DDBJ databases">
        <authorList>
            <person name="King G.J."/>
            <person name="Bancroft I."/>
            <person name="Baten A."/>
            <person name="Bloomfield J."/>
            <person name="Borpatragohain P."/>
            <person name="He Z."/>
            <person name="Irish N."/>
            <person name="Irwin J."/>
            <person name="Liu K."/>
            <person name="Mauleon R.P."/>
            <person name="Moore J."/>
            <person name="Morris R."/>
            <person name="Ostergaard L."/>
            <person name="Wang B."/>
            <person name="Wells R."/>
        </authorList>
    </citation>
    <scope>NUCLEOTIDE SEQUENCE [LARGE SCALE GENOMIC DNA]</scope>
    <source>
        <strain evidence="2">R-o-18</strain>
        <tissue evidence="2">Leaf</tissue>
    </source>
</reference>
<comment type="caution">
    <text evidence="2">The sequence shown here is derived from an EMBL/GenBank/DDBJ whole genome shotgun (WGS) entry which is preliminary data.</text>
</comment>
<keyword evidence="3" id="KW-1185">Reference proteome</keyword>
<dbReference type="EMBL" id="JADBGQ010000001">
    <property type="protein sequence ID" value="KAG5414726.1"/>
    <property type="molecule type" value="Genomic_DNA"/>
</dbReference>
<evidence type="ECO:0000313" key="3">
    <source>
        <dbReference type="Proteomes" id="UP000823674"/>
    </source>
</evidence>
<gene>
    <name evidence="2" type="primary">A01g505180.1_BraROA</name>
    <name evidence="2" type="ORF">IGI04_002293</name>
</gene>
<dbReference type="Proteomes" id="UP000823674">
    <property type="component" value="Chromosome A01"/>
</dbReference>
<feature type="region of interest" description="Disordered" evidence="1">
    <location>
        <begin position="158"/>
        <end position="181"/>
    </location>
</feature>
<proteinExistence type="predicted"/>
<feature type="region of interest" description="Disordered" evidence="1">
    <location>
        <begin position="403"/>
        <end position="437"/>
    </location>
</feature>
<sequence length="437" mass="48299">MSSKKKIAKKGSSSASAHEELIVPKIEFVPHSVDPAENEAWWLAHYGSITPPKEKSFPVLTHHTVEKGAPSRSTDEFLEIMRSFYRIPSTVAFWVPRRGESADNPRRVISLATKHAASVEESCIPLLRRLPNDRPFINPLAPFPEDIIEVRDLLRNAGNDSETDDQSPNAAPAAATGWNSSKGKDIDLGDIEFSIDDSMLPGWDPDLAYGDESGYSKVPIPDFDDFFAGLPSGFNAPPPTSETGRPKVVAEGALTCLARPLRRAIGKLWSIVLKWRKRNEISLECKARCWSEKAQLARDHARAICKAERKGKREIVEGMKTCASQFQIEYGNLKNAFTSVGDFRECCGSVGSLWRTQADDYVFEKKMSLMKSGMNERAHAEALIPSIEERIQGFWDSIPVSPDTEEVPTGFPDGGEEVDRPVDAFGASLSGDFDFGP</sequence>
<accession>A0ABQ7NXA5</accession>
<evidence type="ECO:0000313" key="2">
    <source>
        <dbReference type="EMBL" id="KAG5414726.1"/>
    </source>
</evidence>
<evidence type="ECO:0000256" key="1">
    <source>
        <dbReference type="SAM" id="MobiDB-lite"/>
    </source>
</evidence>